<dbReference type="AlphaFoldDB" id="A0A160VB41"/>
<name>A0A160VB41_9ZZZZ</name>
<proteinExistence type="predicted"/>
<protein>
    <submittedName>
        <fullName evidence="1">Uncharacterized protein</fullName>
    </submittedName>
</protein>
<dbReference type="EMBL" id="FAXA01000395">
    <property type="protein sequence ID" value="CUV03349.1"/>
    <property type="molecule type" value="Genomic_DNA"/>
</dbReference>
<accession>A0A160VB41</accession>
<organism evidence="1">
    <name type="scientific">hydrothermal vent metagenome</name>
    <dbReference type="NCBI Taxonomy" id="652676"/>
    <lineage>
        <taxon>unclassified sequences</taxon>
        <taxon>metagenomes</taxon>
        <taxon>ecological metagenomes</taxon>
    </lineage>
</organism>
<sequence length="151" mass="17142">MIIKIEPAGFFMHTVILIANLEDPDPEDQDIKEYLDANELEPKYRSEGDFEGRNSESMQFGGCYLGKHTGEISLIQQRYVEAEIVAYEINRHLGESDQPVEIPDDRREGAVAELLKTFNNDDAFRKMDDGKYEVALDGEKVREAARSLLAS</sequence>
<gene>
    <name evidence="1" type="ORF">MGWOODY_Clf2826</name>
</gene>
<reference evidence="1" key="1">
    <citation type="submission" date="2015-10" db="EMBL/GenBank/DDBJ databases">
        <authorList>
            <person name="Gilbert D.G."/>
        </authorList>
    </citation>
    <scope>NUCLEOTIDE SEQUENCE</scope>
</reference>
<evidence type="ECO:0000313" key="1">
    <source>
        <dbReference type="EMBL" id="CUV03349.1"/>
    </source>
</evidence>